<organism evidence="16 17">
    <name type="scientific">Tumebacillus permanentifrigoris</name>
    <dbReference type="NCBI Taxonomy" id="378543"/>
    <lineage>
        <taxon>Bacteria</taxon>
        <taxon>Bacillati</taxon>
        <taxon>Bacillota</taxon>
        <taxon>Bacilli</taxon>
        <taxon>Bacillales</taxon>
        <taxon>Alicyclobacillaceae</taxon>
        <taxon>Tumebacillus</taxon>
    </lineage>
</organism>
<evidence type="ECO:0000256" key="14">
    <source>
        <dbReference type="RuleBase" id="RU003914"/>
    </source>
</evidence>
<dbReference type="InterPro" id="IPR008881">
    <property type="entry name" value="Trigger_fac_ribosome-bd_bac"/>
</dbReference>
<dbReference type="Gene3D" id="3.30.70.1050">
    <property type="entry name" value="Trigger factor ribosome-binding domain"/>
    <property type="match status" value="1"/>
</dbReference>
<reference evidence="16 17" key="1">
    <citation type="submission" date="2018-05" db="EMBL/GenBank/DDBJ databases">
        <title>Genomic Encyclopedia of Type Strains, Phase IV (KMG-IV): sequencing the most valuable type-strain genomes for metagenomic binning, comparative biology and taxonomic classification.</title>
        <authorList>
            <person name="Goeker M."/>
        </authorList>
    </citation>
    <scope>NUCLEOTIDE SEQUENCE [LARGE SCALE GENOMIC DNA]</scope>
    <source>
        <strain evidence="16 17">DSM 18773</strain>
    </source>
</reference>
<evidence type="ECO:0000259" key="15">
    <source>
        <dbReference type="PROSITE" id="PS50059"/>
    </source>
</evidence>
<dbReference type="GO" id="GO:0051083">
    <property type="term" value="P:'de novo' cotranslational protein folding"/>
    <property type="evidence" value="ECO:0007669"/>
    <property type="project" value="TreeGrafter"/>
</dbReference>
<evidence type="ECO:0000313" key="16">
    <source>
        <dbReference type="EMBL" id="PWK15838.1"/>
    </source>
</evidence>
<dbReference type="Gene3D" id="1.10.3120.10">
    <property type="entry name" value="Trigger factor, C-terminal domain"/>
    <property type="match status" value="1"/>
</dbReference>
<dbReference type="EMBL" id="QGGL01000002">
    <property type="protein sequence ID" value="PWK15838.1"/>
    <property type="molecule type" value="Genomic_DNA"/>
</dbReference>
<dbReference type="OrthoDB" id="9767721at2"/>
<dbReference type="PANTHER" id="PTHR30560">
    <property type="entry name" value="TRIGGER FACTOR CHAPERONE AND PEPTIDYL-PROLYL CIS/TRANS ISOMERASE"/>
    <property type="match status" value="1"/>
</dbReference>
<dbReference type="InterPro" id="IPR036611">
    <property type="entry name" value="Trigger_fac_ribosome-bd_sf"/>
</dbReference>
<comment type="catalytic activity">
    <reaction evidence="1 12 13">
        <text>[protein]-peptidylproline (omega=180) = [protein]-peptidylproline (omega=0)</text>
        <dbReference type="Rhea" id="RHEA:16237"/>
        <dbReference type="Rhea" id="RHEA-COMP:10747"/>
        <dbReference type="Rhea" id="RHEA-COMP:10748"/>
        <dbReference type="ChEBI" id="CHEBI:83833"/>
        <dbReference type="ChEBI" id="CHEBI:83834"/>
        <dbReference type="EC" id="5.2.1.8"/>
    </reaction>
</comment>
<dbReference type="InterPro" id="IPR037041">
    <property type="entry name" value="Trigger_fac_C_sf"/>
</dbReference>
<evidence type="ECO:0000256" key="11">
    <source>
        <dbReference type="ARBA" id="ARBA00029986"/>
    </source>
</evidence>
<dbReference type="PROSITE" id="PS50059">
    <property type="entry name" value="FKBP_PPIASE"/>
    <property type="match status" value="1"/>
</dbReference>
<evidence type="ECO:0000256" key="1">
    <source>
        <dbReference type="ARBA" id="ARBA00000971"/>
    </source>
</evidence>
<dbReference type="InterPro" id="IPR008880">
    <property type="entry name" value="Trigger_fac_C"/>
</dbReference>
<dbReference type="NCBIfam" id="TIGR00115">
    <property type="entry name" value="tig"/>
    <property type="match status" value="1"/>
</dbReference>
<evidence type="ECO:0000256" key="7">
    <source>
        <dbReference type="ARBA" id="ARBA00023186"/>
    </source>
</evidence>
<comment type="similarity">
    <text evidence="2 12 14">Belongs to the FKBP-type PPIase family. Tig subfamily.</text>
</comment>
<dbReference type="GO" id="GO:0044183">
    <property type="term" value="F:protein folding chaperone"/>
    <property type="evidence" value="ECO:0007669"/>
    <property type="project" value="TreeGrafter"/>
</dbReference>
<dbReference type="InterPro" id="IPR001179">
    <property type="entry name" value="PPIase_FKBP_dom"/>
</dbReference>
<dbReference type="RefSeq" id="WP_109686082.1">
    <property type="nucleotide sequence ID" value="NZ_QGGL01000002.1"/>
</dbReference>
<dbReference type="SUPFAM" id="SSF109998">
    <property type="entry name" value="Triger factor/SurA peptide-binding domain-like"/>
    <property type="match status" value="1"/>
</dbReference>
<evidence type="ECO:0000256" key="12">
    <source>
        <dbReference type="HAMAP-Rule" id="MF_00303"/>
    </source>
</evidence>
<dbReference type="Pfam" id="PF05698">
    <property type="entry name" value="Trigger_C"/>
    <property type="match status" value="1"/>
</dbReference>
<keyword evidence="8 12" id="KW-0413">Isomerase</keyword>
<accession>A0A316DDX9</accession>
<evidence type="ECO:0000256" key="13">
    <source>
        <dbReference type="PROSITE-ProRule" id="PRU00277"/>
    </source>
</evidence>
<evidence type="ECO:0000256" key="5">
    <source>
        <dbReference type="ARBA" id="ARBA00022618"/>
    </source>
</evidence>
<comment type="caution">
    <text evidence="16">The sequence shown here is derived from an EMBL/GenBank/DDBJ whole genome shotgun (WGS) entry which is preliminary data.</text>
</comment>
<dbReference type="SUPFAM" id="SSF54534">
    <property type="entry name" value="FKBP-like"/>
    <property type="match status" value="1"/>
</dbReference>
<evidence type="ECO:0000256" key="9">
    <source>
        <dbReference type="ARBA" id="ARBA00023306"/>
    </source>
</evidence>
<dbReference type="PIRSF" id="PIRSF003095">
    <property type="entry name" value="Trigger_factor"/>
    <property type="match status" value="1"/>
</dbReference>
<dbReference type="HAMAP" id="MF_00303">
    <property type="entry name" value="Trigger_factor_Tig"/>
    <property type="match status" value="1"/>
</dbReference>
<dbReference type="FunFam" id="3.10.50.40:FF:000001">
    <property type="entry name" value="Trigger factor"/>
    <property type="match status" value="1"/>
</dbReference>
<dbReference type="InterPro" id="IPR046357">
    <property type="entry name" value="PPIase_dom_sf"/>
</dbReference>
<evidence type="ECO:0000313" key="17">
    <source>
        <dbReference type="Proteomes" id="UP000245634"/>
    </source>
</evidence>
<keyword evidence="9 12" id="KW-0131">Cell cycle</keyword>
<feature type="domain" description="PPIase FKBP-type" evidence="15">
    <location>
        <begin position="167"/>
        <end position="227"/>
    </location>
</feature>
<dbReference type="EC" id="5.2.1.8" evidence="3 12"/>
<evidence type="ECO:0000256" key="3">
    <source>
        <dbReference type="ARBA" id="ARBA00013194"/>
    </source>
</evidence>
<dbReference type="Pfam" id="PF00254">
    <property type="entry name" value="FKBP_C"/>
    <property type="match status" value="1"/>
</dbReference>
<dbReference type="Pfam" id="PF05697">
    <property type="entry name" value="Trigger_N"/>
    <property type="match status" value="1"/>
</dbReference>
<evidence type="ECO:0000256" key="10">
    <source>
        <dbReference type="ARBA" id="ARBA00024849"/>
    </source>
</evidence>
<comment type="subcellular location">
    <subcellularLocation>
        <location evidence="12">Cytoplasm</location>
    </subcellularLocation>
    <text evidence="12">About half TF is bound to the ribosome near the polypeptide exit tunnel while the other half is free in the cytoplasm.</text>
</comment>
<keyword evidence="6 12" id="KW-0697">Rotamase</keyword>
<keyword evidence="17" id="KW-1185">Reference proteome</keyword>
<dbReference type="PANTHER" id="PTHR30560:SF3">
    <property type="entry name" value="TRIGGER FACTOR-LIKE PROTEIN TIG, CHLOROPLASTIC"/>
    <property type="match status" value="1"/>
</dbReference>
<dbReference type="GO" id="GO:0051301">
    <property type="term" value="P:cell division"/>
    <property type="evidence" value="ECO:0007669"/>
    <property type="project" value="UniProtKB-KW"/>
</dbReference>
<keyword evidence="5 12" id="KW-0132">Cell division</keyword>
<dbReference type="GO" id="GO:0015031">
    <property type="term" value="P:protein transport"/>
    <property type="evidence" value="ECO:0007669"/>
    <property type="project" value="UniProtKB-UniRule"/>
</dbReference>
<dbReference type="AlphaFoldDB" id="A0A316DDX9"/>
<dbReference type="InterPro" id="IPR027304">
    <property type="entry name" value="Trigger_fact/SurA_dom_sf"/>
</dbReference>
<gene>
    <name evidence="12" type="primary">tig</name>
    <name evidence="16" type="ORF">C7459_10278</name>
</gene>
<dbReference type="Gene3D" id="3.10.50.40">
    <property type="match status" value="1"/>
</dbReference>
<keyword evidence="12" id="KW-0963">Cytoplasm</keyword>
<sequence>MAVAVKKWEKTEKNVGVLEFEVGAEQVTEALDQAFKKVVKTVSMPGFRKGKVPRAIFETRYGVEVLYQDALDILLPIAYGQAVREANIIPVDRPEIDVVQFGKGETAVIKATVTVKPEVVLGDYKGLEVEKKDFTVSADQVNEDLANLQKSHAEIVVAGDDVTVDNGDIVFMDFKGFVNGEAFEGGEAENYQLEIGSGLFIPGFEEQLIGVKKGEEKEITVTFPEAYHVKALAGQPAVFQITLHEIKRKQLPALDDEFAKDISEFNSLDELKADIENKLQEKSEQDAKNYVEEAVISKAVENATIEIPQAMIENEIEVLMNDFKQRLQMQGIPFDAYVQFTGASVESLQEEFRGQAESRVRTGLVLEAITAAEGIQASDDEVNAELAKIAESAKMDVERVKSILESRDPQLSNLKNDIQTRKTVELLVSSAK</sequence>
<evidence type="ECO:0000256" key="8">
    <source>
        <dbReference type="ARBA" id="ARBA00023235"/>
    </source>
</evidence>
<evidence type="ECO:0000256" key="2">
    <source>
        <dbReference type="ARBA" id="ARBA00005464"/>
    </source>
</evidence>
<dbReference type="SUPFAM" id="SSF102735">
    <property type="entry name" value="Trigger factor ribosome-binding domain"/>
    <property type="match status" value="1"/>
</dbReference>
<dbReference type="GO" id="GO:0005737">
    <property type="term" value="C:cytoplasm"/>
    <property type="evidence" value="ECO:0007669"/>
    <property type="project" value="UniProtKB-SubCell"/>
</dbReference>
<dbReference type="Proteomes" id="UP000245634">
    <property type="component" value="Unassembled WGS sequence"/>
</dbReference>
<dbReference type="GO" id="GO:0043022">
    <property type="term" value="F:ribosome binding"/>
    <property type="evidence" value="ECO:0007669"/>
    <property type="project" value="TreeGrafter"/>
</dbReference>
<name>A0A316DDX9_9BACL</name>
<comment type="function">
    <text evidence="10 12">Involved in protein export. Acts as a chaperone by maintaining the newly synthesized protein in an open conformation. Functions as a peptidyl-prolyl cis-trans isomerase.</text>
</comment>
<evidence type="ECO:0000256" key="4">
    <source>
        <dbReference type="ARBA" id="ARBA00016902"/>
    </source>
</evidence>
<dbReference type="InterPro" id="IPR005215">
    <property type="entry name" value="Trig_fac"/>
</dbReference>
<proteinExistence type="inferred from homology"/>
<protein>
    <recommendedName>
        <fullName evidence="4 12">Trigger factor</fullName>
        <shortName evidence="12">TF</shortName>
        <ecNumber evidence="3 12">5.2.1.8</ecNumber>
    </recommendedName>
    <alternativeName>
        <fullName evidence="11 12">PPIase</fullName>
    </alternativeName>
</protein>
<evidence type="ECO:0000256" key="6">
    <source>
        <dbReference type="ARBA" id="ARBA00023110"/>
    </source>
</evidence>
<dbReference type="GO" id="GO:0043335">
    <property type="term" value="P:protein unfolding"/>
    <property type="evidence" value="ECO:0007669"/>
    <property type="project" value="TreeGrafter"/>
</dbReference>
<comment type="domain">
    <text evidence="12">Consists of 3 domains; the N-terminus binds the ribosome, the middle domain has PPIase activity, while the C-terminus has intrinsic chaperone activity on its own.</text>
</comment>
<dbReference type="GO" id="GO:0003755">
    <property type="term" value="F:peptidyl-prolyl cis-trans isomerase activity"/>
    <property type="evidence" value="ECO:0007669"/>
    <property type="project" value="UniProtKB-UniRule"/>
</dbReference>
<keyword evidence="7 12" id="KW-0143">Chaperone</keyword>